<name>A0ABT0YVT4_9BURK</name>
<dbReference type="Proteomes" id="UP001165541">
    <property type="component" value="Unassembled WGS sequence"/>
</dbReference>
<dbReference type="InterPro" id="IPR009389">
    <property type="entry name" value="DUF1045"/>
</dbReference>
<organism evidence="1 2">
    <name type="scientific">Caldimonas mangrovi</name>
    <dbReference type="NCBI Taxonomy" id="2944811"/>
    <lineage>
        <taxon>Bacteria</taxon>
        <taxon>Pseudomonadati</taxon>
        <taxon>Pseudomonadota</taxon>
        <taxon>Betaproteobacteria</taxon>
        <taxon>Burkholderiales</taxon>
        <taxon>Sphaerotilaceae</taxon>
        <taxon>Caldimonas</taxon>
    </lineage>
</organism>
<dbReference type="PIRSF" id="PIRSF033328">
    <property type="entry name" value="Phest_Mll4975"/>
    <property type="match status" value="1"/>
</dbReference>
<gene>
    <name evidence="1" type="ORF">M8A51_25370</name>
</gene>
<dbReference type="EMBL" id="JAMKFE010000025">
    <property type="protein sequence ID" value="MCM5682869.1"/>
    <property type="molecule type" value="Genomic_DNA"/>
</dbReference>
<comment type="caution">
    <text evidence="1">The sequence shown here is derived from an EMBL/GenBank/DDBJ whole genome shotgun (WGS) entry which is preliminary data.</text>
</comment>
<protein>
    <submittedName>
        <fullName evidence="1">DUF1045 domain-containing protein</fullName>
    </submittedName>
</protein>
<sequence>MMGTTTTVHRYAVYFAPAANHPLWETGCRWLQRDPLSPDTGWPEPARPHISEPRRYGFHATLKPPFRLREPWSETALLGAVARLASRTPAFDMPVLDVAWLGRFLALRPAQALGADHPLQRLADACVIDLDTFRAPPTDEERARRHSLTLTPQQQALLEAHGYPYVLSEWRFHMTLTDPLDALPGEPRDALLERAREHFGEALGVPMRCDALCLFVEPAPGRPFRLATRFELAR</sequence>
<reference evidence="1" key="1">
    <citation type="submission" date="2022-05" db="EMBL/GenBank/DDBJ databases">
        <title>Schlegelella sp. nov., isolated from mangrove soil.</title>
        <authorList>
            <person name="Liu Y."/>
            <person name="Ge X."/>
            <person name="Liu W."/>
        </authorList>
    </citation>
    <scope>NUCLEOTIDE SEQUENCE</scope>
    <source>
        <strain evidence="1">S2-27</strain>
    </source>
</reference>
<evidence type="ECO:0000313" key="1">
    <source>
        <dbReference type="EMBL" id="MCM5682869.1"/>
    </source>
</evidence>
<proteinExistence type="predicted"/>
<accession>A0ABT0YVT4</accession>
<dbReference type="Pfam" id="PF06299">
    <property type="entry name" value="DUF1045"/>
    <property type="match status" value="1"/>
</dbReference>
<evidence type="ECO:0000313" key="2">
    <source>
        <dbReference type="Proteomes" id="UP001165541"/>
    </source>
</evidence>
<keyword evidence="2" id="KW-1185">Reference proteome</keyword>